<comment type="similarity">
    <text evidence="1">Belongs to the short-chain dehydrogenases/reductases (SDR) family.</text>
</comment>
<comment type="caution">
    <text evidence="5">The sequence shown here is derived from an EMBL/GenBank/DDBJ whole genome shotgun (WGS) entry which is preliminary data.</text>
</comment>
<keyword evidence="3" id="KW-0175">Coiled coil</keyword>
<evidence type="ECO:0000256" key="1">
    <source>
        <dbReference type="ARBA" id="ARBA00006484"/>
    </source>
</evidence>
<evidence type="ECO:0000256" key="3">
    <source>
        <dbReference type="SAM" id="Coils"/>
    </source>
</evidence>
<dbReference type="Pfam" id="PF00106">
    <property type="entry name" value="adh_short"/>
    <property type="match status" value="1"/>
</dbReference>
<dbReference type="GO" id="GO:0016616">
    <property type="term" value="F:oxidoreductase activity, acting on the CH-OH group of donors, NAD or NADP as acceptor"/>
    <property type="evidence" value="ECO:0007669"/>
    <property type="project" value="TreeGrafter"/>
</dbReference>
<keyword evidence="6" id="KW-1185">Reference proteome</keyword>
<sequence length="316" mass="35303">MPLKQAQLAVLYLQFFFELIGLGLYTLYILLKKSLLILLPGPLKSVKNEVILVTGGANGIGREICRHIARYETCLTIISWDIDVVGNQNLRNELEALGVKKTMVSTVDVSNQKQVEAAARKIRQEIGDVTILFNNAGIPGDLGEGWTNEPDSVKKVFNVNFLSHCWTIREFLPGMLKRKTGHIVETCSILAFGAAPSGSSYVASKQAMNGYIESIKEDLRNLTDENQVLISLVYPHNTATNLTAGAELQARKYHFLFPQLLPSYVASKILYGVLRNQEHIYVPGYLRLFHSILPILPPETIRKCIDVADIHRVDEL</sequence>
<evidence type="ECO:0000256" key="4">
    <source>
        <dbReference type="SAM" id="Phobius"/>
    </source>
</evidence>
<protein>
    <submittedName>
        <fullName evidence="5">Uncharacterized protein</fullName>
    </submittedName>
</protein>
<accession>A0A8J2PD00</accession>
<proteinExistence type="inferred from homology"/>
<dbReference type="PANTHER" id="PTHR24322">
    <property type="entry name" value="PKSB"/>
    <property type="match status" value="1"/>
</dbReference>
<evidence type="ECO:0000313" key="5">
    <source>
        <dbReference type="EMBL" id="CAG7732396.1"/>
    </source>
</evidence>
<keyword evidence="2" id="KW-0560">Oxidoreductase</keyword>
<keyword evidence="4" id="KW-0472">Membrane</keyword>
<feature type="transmembrane region" description="Helical" evidence="4">
    <location>
        <begin position="12"/>
        <end position="31"/>
    </location>
</feature>
<keyword evidence="4" id="KW-0812">Transmembrane</keyword>
<organism evidence="5 6">
    <name type="scientific">Allacma fusca</name>
    <dbReference type="NCBI Taxonomy" id="39272"/>
    <lineage>
        <taxon>Eukaryota</taxon>
        <taxon>Metazoa</taxon>
        <taxon>Ecdysozoa</taxon>
        <taxon>Arthropoda</taxon>
        <taxon>Hexapoda</taxon>
        <taxon>Collembola</taxon>
        <taxon>Symphypleona</taxon>
        <taxon>Sminthuridae</taxon>
        <taxon>Allacma</taxon>
    </lineage>
</organism>
<dbReference type="EMBL" id="CAJVCH010230579">
    <property type="protein sequence ID" value="CAG7732396.1"/>
    <property type="molecule type" value="Genomic_DNA"/>
</dbReference>
<name>A0A8J2PD00_9HEXA</name>
<dbReference type="AlphaFoldDB" id="A0A8J2PD00"/>
<dbReference type="PANTHER" id="PTHR24322:SF736">
    <property type="entry name" value="RETINOL DEHYDROGENASE 10"/>
    <property type="match status" value="1"/>
</dbReference>
<evidence type="ECO:0000313" key="6">
    <source>
        <dbReference type="Proteomes" id="UP000708208"/>
    </source>
</evidence>
<gene>
    <name evidence="5" type="ORF">AFUS01_LOCUS20916</name>
</gene>
<feature type="coiled-coil region" evidence="3">
    <location>
        <begin position="205"/>
        <end position="232"/>
    </location>
</feature>
<reference evidence="5" key="1">
    <citation type="submission" date="2021-06" db="EMBL/GenBank/DDBJ databases">
        <authorList>
            <person name="Hodson N. C."/>
            <person name="Mongue J. A."/>
            <person name="Jaron S. K."/>
        </authorList>
    </citation>
    <scope>NUCLEOTIDE SEQUENCE</scope>
</reference>
<dbReference type="InterPro" id="IPR002347">
    <property type="entry name" value="SDR_fam"/>
</dbReference>
<dbReference type="OrthoDB" id="6251714at2759"/>
<dbReference type="Proteomes" id="UP000708208">
    <property type="component" value="Unassembled WGS sequence"/>
</dbReference>
<evidence type="ECO:0000256" key="2">
    <source>
        <dbReference type="ARBA" id="ARBA00023002"/>
    </source>
</evidence>
<keyword evidence="4" id="KW-1133">Transmembrane helix</keyword>